<dbReference type="EMBL" id="FPAV01000011">
    <property type="protein sequence ID" value="SFU06774.1"/>
    <property type="molecule type" value="Genomic_DNA"/>
</dbReference>
<dbReference type="Pfam" id="PF01408">
    <property type="entry name" value="GFO_IDH_MocA"/>
    <property type="match status" value="1"/>
</dbReference>
<dbReference type="Proteomes" id="UP000198760">
    <property type="component" value="Unassembled WGS sequence"/>
</dbReference>
<keyword evidence="5" id="KW-1185">Reference proteome</keyword>
<gene>
    <name evidence="4" type="ORF">SAMN03159428_03857</name>
    <name evidence="3" type="ORF">SAMN03159514_04584</name>
</gene>
<dbReference type="Gene3D" id="3.30.360.10">
    <property type="entry name" value="Dihydrodipicolinate Reductase, domain 2"/>
    <property type="match status" value="1"/>
</dbReference>
<reference evidence="5 6" key="1">
    <citation type="submission" date="2016-10" db="EMBL/GenBank/DDBJ databases">
        <authorList>
            <person name="Varghese N."/>
            <person name="Submissions S."/>
        </authorList>
    </citation>
    <scope>NUCLEOTIDE SEQUENCE [LARGE SCALE GENOMIC DNA]</scope>
    <source>
        <strain evidence="4 5">NFIX06</strain>
        <strain evidence="3 6">NFIX08</strain>
    </source>
</reference>
<dbReference type="RefSeq" id="WP_072440250.1">
    <property type="nucleotide sequence ID" value="NZ_FONC01000010.1"/>
</dbReference>
<name>A0AAX2EYI6_9ENTR</name>
<dbReference type="Pfam" id="PF22725">
    <property type="entry name" value="GFO_IDH_MocA_C3"/>
    <property type="match status" value="1"/>
</dbReference>
<accession>A0AAX2EYI6</accession>
<dbReference type="Proteomes" id="UP000199173">
    <property type="component" value="Unassembled WGS sequence"/>
</dbReference>
<organism evidence="3 6">
    <name type="scientific">Kosakonia radicincitans</name>
    <dbReference type="NCBI Taxonomy" id="283686"/>
    <lineage>
        <taxon>Bacteria</taxon>
        <taxon>Pseudomonadati</taxon>
        <taxon>Pseudomonadota</taxon>
        <taxon>Gammaproteobacteria</taxon>
        <taxon>Enterobacterales</taxon>
        <taxon>Enterobacteriaceae</taxon>
        <taxon>Kosakonia</taxon>
    </lineage>
</organism>
<dbReference type="PANTHER" id="PTHR43054:SF1">
    <property type="entry name" value="SCYLLO-INOSITOL 2-DEHYDROGENASE (NADP(+)) IOLU"/>
    <property type="match status" value="1"/>
</dbReference>
<dbReference type="SUPFAM" id="SSF51735">
    <property type="entry name" value="NAD(P)-binding Rossmann-fold domains"/>
    <property type="match status" value="1"/>
</dbReference>
<sequence>MKLGILGTGMIVKDLLSTVHKLPFSGLAILGTPQTEEETRELAARYHIDDTYFDYQAMLDSDVDTIYVALPNHLHFPFASQALQKGKHVIIEKPITTSVEELNTLKNLATGQNVILLEAMNIHYLPAYLSLQSQLSRIGKIKLVTLNYSQYSSRYDDFMAGIVHPAFDVKKGGGALMDINVYNLHFVAGLFGEPQAVNYFANMHNNIDTSGMMVLDYGDFKCVCIGAKDCKAPTTSLIQGDKGNMQITLPVNQMTGFEMALNNGDSAQFAFDRREHRLLYEFLAFIRIIDTLDYQTAARQLDVSTLAAQMIEMGKKTADCGVKQ</sequence>
<dbReference type="GO" id="GO:0000166">
    <property type="term" value="F:nucleotide binding"/>
    <property type="evidence" value="ECO:0007669"/>
    <property type="project" value="InterPro"/>
</dbReference>
<dbReference type="Gene3D" id="3.40.50.720">
    <property type="entry name" value="NAD(P)-binding Rossmann-like Domain"/>
    <property type="match status" value="1"/>
</dbReference>
<evidence type="ECO:0000259" key="2">
    <source>
        <dbReference type="Pfam" id="PF22725"/>
    </source>
</evidence>
<dbReference type="InterPro" id="IPR036291">
    <property type="entry name" value="NAD(P)-bd_dom_sf"/>
</dbReference>
<comment type="caution">
    <text evidence="3">The sequence shown here is derived from an EMBL/GenBank/DDBJ whole genome shotgun (WGS) entry which is preliminary data.</text>
</comment>
<dbReference type="SUPFAM" id="SSF55347">
    <property type="entry name" value="Glyceraldehyde-3-phosphate dehydrogenase-like, C-terminal domain"/>
    <property type="match status" value="1"/>
</dbReference>
<dbReference type="InterPro" id="IPR055170">
    <property type="entry name" value="GFO_IDH_MocA-like_dom"/>
</dbReference>
<feature type="domain" description="GFO/IDH/MocA-like oxidoreductase" evidence="2">
    <location>
        <begin position="137"/>
        <end position="243"/>
    </location>
</feature>
<dbReference type="EMBL" id="FOYJ01000013">
    <property type="protein sequence ID" value="SFR25229.1"/>
    <property type="molecule type" value="Genomic_DNA"/>
</dbReference>
<protein>
    <submittedName>
        <fullName evidence="3">Predicted dehydrogenase</fullName>
    </submittedName>
</protein>
<evidence type="ECO:0000313" key="6">
    <source>
        <dbReference type="Proteomes" id="UP000199173"/>
    </source>
</evidence>
<evidence type="ECO:0000313" key="3">
    <source>
        <dbReference type="EMBL" id="SFR25229.1"/>
    </source>
</evidence>
<dbReference type="AlphaFoldDB" id="A0AAX2EYI6"/>
<feature type="domain" description="Gfo/Idh/MocA-like oxidoreductase N-terminal" evidence="1">
    <location>
        <begin position="2"/>
        <end position="117"/>
    </location>
</feature>
<evidence type="ECO:0000259" key="1">
    <source>
        <dbReference type="Pfam" id="PF01408"/>
    </source>
</evidence>
<evidence type="ECO:0000313" key="5">
    <source>
        <dbReference type="Proteomes" id="UP000198760"/>
    </source>
</evidence>
<evidence type="ECO:0000313" key="4">
    <source>
        <dbReference type="EMBL" id="SFU06774.1"/>
    </source>
</evidence>
<proteinExistence type="predicted"/>
<dbReference type="PANTHER" id="PTHR43054">
    <property type="match status" value="1"/>
</dbReference>
<dbReference type="InterPro" id="IPR000683">
    <property type="entry name" value="Gfo/Idh/MocA-like_OxRdtase_N"/>
</dbReference>